<organism evidence="1 2">
    <name type="scientific">Gigaspora margarita</name>
    <dbReference type="NCBI Taxonomy" id="4874"/>
    <lineage>
        <taxon>Eukaryota</taxon>
        <taxon>Fungi</taxon>
        <taxon>Fungi incertae sedis</taxon>
        <taxon>Mucoromycota</taxon>
        <taxon>Glomeromycotina</taxon>
        <taxon>Glomeromycetes</taxon>
        <taxon>Diversisporales</taxon>
        <taxon>Gigasporaceae</taxon>
        <taxon>Gigaspora</taxon>
    </lineage>
</organism>
<dbReference type="Proteomes" id="UP000789901">
    <property type="component" value="Unassembled WGS sequence"/>
</dbReference>
<proteinExistence type="predicted"/>
<evidence type="ECO:0000313" key="1">
    <source>
        <dbReference type="EMBL" id="CAG8523409.1"/>
    </source>
</evidence>
<name>A0ABM8W4K8_GIGMA</name>
<sequence>SSLENSTLLDPYKDLLLFNIVNKSLNELKVQFDQDVRDANIFDSYIYIDLEVNNVILHSNSPPDLNTQPFGPRKHASMRPQQQRIRTRVLADEGIFIKDKEIKYQYIRKVCSLGFFARSRKRPPMHSPTNYIITARSCNLKDSNLSNDLYLRNWSIVNPSSREPRSLAIRNTDDPGYPELFITDARPATIHSSHIYHAGFGTHVTCGNIKALTAFYLNKENSFSEGLIITDMNTHNEDIGGTVFFYKSQNLRYVDLCGIQVTSGPNIAAVLSSNIILEHADLILHKL</sequence>
<gene>
    <name evidence="1" type="ORF">GMARGA_LOCUS3271</name>
</gene>
<evidence type="ECO:0000313" key="2">
    <source>
        <dbReference type="Proteomes" id="UP000789901"/>
    </source>
</evidence>
<keyword evidence="2" id="KW-1185">Reference proteome</keyword>
<feature type="non-terminal residue" evidence="1">
    <location>
        <position position="1"/>
    </location>
</feature>
<protein>
    <submittedName>
        <fullName evidence="1">1545_t:CDS:1</fullName>
    </submittedName>
</protein>
<comment type="caution">
    <text evidence="1">The sequence shown here is derived from an EMBL/GenBank/DDBJ whole genome shotgun (WGS) entry which is preliminary data.</text>
</comment>
<accession>A0ABM8W4K8</accession>
<reference evidence="1 2" key="1">
    <citation type="submission" date="2021-06" db="EMBL/GenBank/DDBJ databases">
        <authorList>
            <person name="Kallberg Y."/>
            <person name="Tangrot J."/>
            <person name="Rosling A."/>
        </authorList>
    </citation>
    <scope>NUCLEOTIDE SEQUENCE [LARGE SCALE GENOMIC DNA]</scope>
    <source>
        <strain evidence="1 2">120-4 pot B 10/14</strain>
    </source>
</reference>
<dbReference type="EMBL" id="CAJVQB010001158">
    <property type="protein sequence ID" value="CAG8523409.1"/>
    <property type="molecule type" value="Genomic_DNA"/>
</dbReference>